<keyword evidence="3" id="KW-1185">Reference proteome</keyword>
<protein>
    <submittedName>
        <fullName evidence="2">Uncharacterized protein</fullName>
    </submittedName>
</protein>
<feature type="compositionally biased region" description="Low complexity" evidence="1">
    <location>
        <begin position="161"/>
        <end position="170"/>
    </location>
</feature>
<feature type="region of interest" description="Disordered" evidence="1">
    <location>
        <begin position="153"/>
        <end position="174"/>
    </location>
</feature>
<dbReference type="AlphaFoldDB" id="A0A919CVH1"/>
<gene>
    <name evidence="2" type="ORF">GCM10010508_31630</name>
</gene>
<evidence type="ECO:0000313" key="2">
    <source>
        <dbReference type="EMBL" id="GHD89677.1"/>
    </source>
</evidence>
<accession>A0A919CVH1</accession>
<evidence type="ECO:0000256" key="1">
    <source>
        <dbReference type="SAM" id="MobiDB-lite"/>
    </source>
</evidence>
<feature type="compositionally biased region" description="Low complexity" evidence="1">
    <location>
        <begin position="240"/>
        <end position="255"/>
    </location>
</feature>
<dbReference type="EMBL" id="BMVF01000007">
    <property type="protein sequence ID" value="GHD89677.1"/>
    <property type="molecule type" value="Genomic_DNA"/>
</dbReference>
<dbReference type="RefSeq" id="WP_190178450.1">
    <property type="nucleotide sequence ID" value="NZ_BMVF01000007.1"/>
</dbReference>
<reference evidence="2" key="1">
    <citation type="journal article" date="2014" name="Int. J. Syst. Evol. Microbiol.">
        <title>Complete genome sequence of Corynebacterium casei LMG S-19264T (=DSM 44701T), isolated from a smear-ripened cheese.</title>
        <authorList>
            <consortium name="US DOE Joint Genome Institute (JGI-PGF)"/>
            <person name="Walter F."/>
            <person name="Albersmeier A."/>
            <person name="Kalinowski J."/>
            <person name="Ruckert C."/>
        </authorList>
    </citation>
    <scope>NUCLEOTIDE SEQUENCE</scope>
    <source>
        <strain evidence="2">JCM 4654</strain>
    </source>
</reference>
<comment type="caution">
    <text evidence="2">The sequence shown here is derived from an EMBL/GenBank/DDBJ whole genome shotgun (WGS) entry which is preliminary data.</text>
</comment>
<proteinExistence type="predicted"/>
<feature type="region of interest" description="Disordered" evidence="1">
    <location>
        <begin position="290"/>
        <end position="330"/>
    </location>
</feature>
<organism evidence="2 3">
    <name type="scientific">Streptomyces naganishii JCM 4654</name>
    <dbReference type="NCBI Taxonomy" id="1306179"/>
    <lineage>
        <taxon>Bacteria</taxon>
        <taxon>Bacillati</taxon>
        <taxon>Actinomycetota</taxon>
        <taxon>Actinomycetes</taxon>
        <taxon>Kitasatosporales</taxon>
        <taxon>Streptomycetaceae</taxon>
        <taxon>Streptomyces</taxon>
    </lineage>
</organism>
<sequence length="340" mass="34597">MRHSPGPQLRRATVGTRARAALRPPCGSPGTAVATPNGDFAMTHVDVDDDPSTHGSSRAGLRPPPDARAAYEHPYWDGNLRAGEQRPAAEDARVLFAEPGGQYEEVLADTAAGHRVARGADAREAASADVTRLVPASEGGLCAVARADAAKGRTAGGAWGGRTPAAAHGRAASRRAAEPLRRVALRDGFSVPDSRAGQRVRPRGPAFRAGSGGRVGRVAHDGDRGDRGDRGDSLTVTAERAGASGRGRPWRARPAPTRTSALLIGPGDPGDGVLNSTIAEPGTAPAARVPACAGTPGHDSDGSGLGPAPAYSGDRPAFRPVSPPDTPWAGVPFAAVGAGR</sequence>
<feature type="compositionally biased region" description="Basic and acidic residues" evidence="1">
    <location>
        <begin position="218"/>
        <end position="232"/>
    </location>
</feature>
<dbReference type="Proteomes" id="UP000608955">
    <property type="component" value="Unassembled WGS sequence"/>
</dbReference>
<evidence type="ECO:0000313" key="3">
    <source>
        <dbReference type="Proteomes" id="UP000608955"/>
    </source>
</evidence>
<feature type="region of interest" description="Disordered" evidence="1">
    <location>
        <begin position="1"/>
        <end position="70"/>
    </location>
</feature>
<feature type="compositionally biased region" description="Low complexity" evidence="1">
    <location>
        <begin position="9"/>
        <end position="23"/>
    </location>
</feature>
<feature type="region of interest" description="Disordered" evidence="1">
    <location>
        <begin position="192"/>
        <end position="255"/>
    </location>
</feature>
<reference evidence="2" key="2">
    <citation type="submission" date="2020-09" db="EMBL/GenBank/DDBJ databases">
        <authorList>
            <person name="Sun Q."/>
            <person name="Ohkuma M."/>
        </authorList>
    </citation>
    <scope>NUCLEOTIDE SEQUENCE</scope>
    <source>
        <strain evidence="2">JCM 4654</strain>
    </source>
</reference>
<name>A0A919CVH1_9ACTN</name>